<evidence type="ECO:0000313" key="1">
    <source>
        <dbReference type="EMBL" id="KKM65652.1"/>
    </source>
</evidence>
<sequence length="166" mass="18199">MPQEGRVQVADVSRRFAFSGEVGARIMEIGARGEAVRLLAIHTSVLIMEAVNNTRVGIALSSNPEHLATPPPTIDLILQSKAIYGFSLFNHQRALVTSGGNDQSWVTLVIPLYGLVRPRRQVLLFGQTAGTAGNIVRVEVYYQPLELAKVELDALNLKYGKYRRGA</sequence>
<reference evidence="1" key="1">
    <citation type="journal article" date="2015" name="Nature">
        <title>Complex archaea that bridge the gap between prokaryotes and eukaryotes.</title>
        <authorList>
            <person name="Spang A."/>
            <person name="Saw J.H."/>
            <person name="Jorgensen S.L."/>
            <person name="Zaremba-Niedzwiedzka K."/>
            <person name="Martijn J."/>
            <person name="Lind A.E."/>
            <person name="van Eijk R."/>
            <person name="Schleper C."/>
            <person name="Guy L."/>
            <person name="Ettema T.J."/>
        </authorList>
    </citation>
    <scope>NUCLEOTIDE SEQUENCE</scope>
</reference>
<comment type="caution">
    <text evidence="1">The sequence shown here is derived from an EMBL/GenBank/DDBJ whole genome shotgun (WGS) entry which is preliminary data.</text>
</comment>
<name>A0A0F9M938_9ZZZZ</name>
<proteinExistence type="predicted"/>
<organism evidence="1">
    <name type="scientific">marine sediment metagenome</name>
    <dbReference type="NCBI Taxonomy" id="412755"/>
    <lineage>
        <taxon>unclassified sequences</taxon>
        <taxon>metagenomes</taxon>
        <taxon>ecological metagenomes</taxon>
    </lineage>
</organism>
<dbReference type="EMBL" id="LAZR01010688">
    <property type="protein sequence ID" value="KKM65652.1"/>
    <property type="molecule type" value="Genomic_DNA"/>
</dbReference>
<accession>A0A0F9M938</accession>
<protein>
    <submittedName>
        <fullName evidence="1">Uncharacterized protein</fullName>
    </submittedName>
</protein>
<gene>
    <name evidence="1" type="ORF">LCGC14_1489150</name>
</gene>
<dbReference type="AlphaFoldDB" id="A0A0F9M938"/>